<keyword evidence="6" id="KW-1185">Reference proteome</keyword>
<dbReference type="Proteomes" id="UP000091956">
    <property type="component" value="Unassembled WGS sequence"/>
</dbReference>
<evidence type="ECO:0000313" key="5">
    <source>
        <dbReference type="EMBL" id="OBT91675.1"/>
    </source>
</evidence>
<dbReference type="InterPro" id="IPR050775">
    <property type="entry name" value="FAD-binding_Monooxygenases"/>
</dbReference>
<dbReference type="SUPFAM" id="SSF51905">
    <property type="entry name" value="FAD/NAD(P)-binding domain"/>
    <property type="match status" value="3"/>
</dbReference>
<dbReference type="InterPro" id="IPR020946">
    <property type="entry name" value="Flavin_mOase-like"/>
</dbReference>
<evidence type="ECO:0000256" key="2">
    <source>
        <dbReference type="ARBA" id="ARBA00022827"/>
    </source>
</evidence>
<dbReference type="EMBL" id="KV460283">
    <property type="protein sequence ID" value="OBT91675.1"/>
    <property type="molecule type" value="Genomic_DNA"/>
</dbReference>
<dbReference type="AlphaFoldDB" id="A0A1B8G773"/>
<dbReference type="InterPro" id="IPR036188">
    <property type="entry name" value="FAD/NAD-bd_sf"/>
</dbReference>
<dbReference type="GO" id="GO:0050660">
    <property type="term" value="F:flavin adenine dinucleotide binding"/>
    <property type="evidence" value="ECO:0007669"/>
    <property type="project" value="InterPro"/>
</dbReference>
<dbReference type="Pfam" id="PF00743">
    <property type="entry name" value="FMO-like"/>
    <property type="match status" value="1"/>
</dbReference>
<dbReference type="PANTHER" id="PTHR43098">
    <property type="entry name" value="L-ORNITHINE N(5)-MONOOXYGENASE-RELATED"/>
    <property type="match status" value="1"/>
</dbReference>
<dbReference type="GeneID" id="28843704"/>
<dbReference type="RefSeq" id="XP_018125408.1">
    <property type="nucleotide sequence ID" value="XM_018279721.2"/>
</dbReference>
<keyword evidence="4" id="KW-0560">Oxidoreductase</keyword>
<accession>A0A1B8G773</accession>
<dbReference type="Gene3D" id="3.50.50.60">
    <property type="entry name" value="FAD/NAD(P)-binding domain"/>
    <property type="match status" value="2"/>
</dbReference>
<dbReference type="GO" id="GO:0050661">
    <property type="term" value="F:NADP binding"/>
    <property type="evidence" value="ECO:0007669"/>
    <property type="project" value="InterPro"/>
</dbReference>
<evidence type="ECO:0008006" key="7">
    <source>
        <dbReference type="Google" id="ProtNLM"/>
    </source>
</evidence>
<sequence>MEPQYLDALVVGAGFGGIYQLKKLLDQGLNVRAIDIADDVGGTWYWNRYPGAMSDTQSFLYRYSWDEEDLETYPWDSHYLQADEILGYLKHVVKKYNLRKHFQLKTELLAAQWSDEERKWFVTLSTNEVLKVKYLVTGLGLLSKTNFPNIHNLDKYEGELYHTARWPENANLKGKRVGIIGNGSTGIQVITALGKAEEVKQLISFQRNPQYSVPAGNGPVSAEHRNHVNKTYREIWDQAKNSLFAYGFEETKRPTFSVTPEEREQIFEDAWQKGNGFRFMFWTFSDITVNEEANKVACEFIRNKIRQTVKDPEKARKLCPTDWYARRPLCDTGYYEQFNRDNVDVVDIKTNPITELTPTGIKTADGTLYELDVIICATGFDAVDGNYTRIAIQGRNGHTLKDHWAQTGPTSYLGISVPQFPNLFMITGPNGPFSNLPPAIECHVEIISDLIATAEKSSSTLIRAPNVANGVNDTKVTDGNNSFNGVNRHANGLTNSITCENGIIEAEPHAEKQWTELCDEMSSKSLFRRVDSWIFGANIQGKKTTSMFWFGGLGPYRKTVQKILEDDMKGFKRF</sequence>
<keyword evidence="1" id="KW-0285">Flavoprotein</keyword>
<dbReference type="GO" id="GO:0004499">
    <property type="term" value="F:N,N-dimethylaniline monooxygenase activity"/>
    <property type="evidence" value="ECO:0007669"/>
    <property type="project" value="InterPro"/>
</dbReference>
<reference evidence="6" key="2">
    <citation type="journal article" date="2018" name="Nat. Commun.">
        <title>Extreme sensitivity to ultraviolet light in the fungal pathogen causing white-nose syndrome of bats.</title>
        <authorList>
            <person name="Palmer J.M."/>
            <person name="Drees K.P."/>
            <person name="Foster J.T."/>
            <person name="Lindner D.L."/>
        </authorList>
    </citation>
    <scope>NUCLEOTIDE SEQUENCE [LARGE SCALE GENOMIC DNA]</scope>
    <source>
        <strain evidence="6">UAMH 10579</strain>
    </source>
</reference>
<reference evidence="5 6" key="1">
    <citation type="submission" date="2016-03" db="EMBL/GenBank/DDBJ databases">
        <title>Comparative genomics of Pseudogymnoascus destructans, the fungus causing white-nose syndrome of bats.</title>
        <authorList>
            <person name="Palmer J.M."/>
            <person name="Drees K.P."/>
            <person name="Foster J.T."/>
            <person name="Lindner D.L."/>
        </authorList>
    </citation>
    <scope>NUCLEOTIDE SEQUENCE [LARGE SCALE GENOMIC DNA]</scope>
    <source>
        <strain evidence="5 6">UAMH 10579</strain>
    </source>
</reference>
<dbReference type="OrthoDB" id="66881at2759"/>
<organism evidence="5 6">
    <name type="scientific">Pseudogymnoascus verrucosus</name>
    <dbReference type="NCBI Taxonomy" id="342668"/>
    <lineage>
        <taxon>Eukaryota</taxon>
        <taxon>Fungi</taxon>
        <taxon>Dikarya</taxon>
        <taxon>Ascomycota</taxon>
        <taxon>Pezizomycotina</taxon>
        <taxon>Leotiomycetes</taxon>
        <taxon>Thelebolales</taxon>
        <taxon>Thelebolaceae</taxon>
        <taxon>Pseudogymnoascus</taxon>
    </lineage>
</organism>
<evidence type="ECO:0000256" key="3">
    <source>
        <dbReference type="ARBA" id="ARBA00022857"/>
    </source>
</evidence>
<evidence type="ECO:0000256" key="1">
    <source>
        <dbReference type="ARBA" id="ARBA00022630"/>
    </source>
</evidence>
<keyword evidence="3" id="KW-0521">NADP</keyword>
<dbReference type="PANTHER" id="PTHR43098:SF5">
    <property type="entry name" value="DUAL-FUNCTIONAL MONOOXYGENASE_METHYLTRANSFERASE PSOF"/>
    <property type="match status" value="1"/>
</dbReference>
<keyword evidence="2" id="KW-0274">FAD</keyword>
<gene>
    <name evidence="5" type="ORF">VE01_10318</name>
</gene>
<evidence type="ECO:0000256" key="4">
    <source>
        <dbReference type="ARBA" id="ARBA00023002"/>
    </source>
</evidence>
<name>A0A1B8G773_9PEZI</name>
<protein>
    <recommendedName>
        <fullName evidence="7">FAD/NAD(P)-binding domain-containing protein</fullName>
    </recommendedName>
</protein>
<evidence type="ECO:0000313" key="6">
    <source>
        <dbReference type="Proteomes" id="UP000091956"/>
    </source>
</evidence>
<proteinExistence type="predicted"/>